<dbReference type="AlphaFoldDB" id="A0A9N9FCE6"/>
<accession>A0A9N9FCE6</accession>
<feature type="domain" description="Protein kinase" evidence="1">
    <location>
        <begin position="22"/>
        <end position="281"/>
    </location>
</feature>
<name>A0A9N9FCE6_9GLOM</name>
<evidence type="ECO:0000313" key="2">
    <source>
        <dbReference type="EMBL" id="CAG8525876.1"/>
    </source>
</evidence>
<evidence type="ECO:0000313" key="3">
    <source>
        <dbReference type="Proteomes" id="UP000789706"/>
    </source>
</evidence>
<sequence>KKESFENTLKDKYVKKFDYKTFENITRIASGAFGTVYRANSLNLGKHVALKCLHENDEKLYEKFEKELTNILTVNNHENIINFHGISIDPSTETHYLILQYAKDGDLRTYLQNNFSRLGWKIKINMAKDITSGLSYIHAKNIVHKDLHSKNILVHEGRLLITDLGLSRPLDSNSSSIGGGMVAYADPEYLRNQINSIKYKRDKTSDIYSLGVIFWELSSGRPFNNISNLGIPNLVISGKREKPINGTPKDFINIYSSAWKDDPKQRPTIENIFDSLENVQFENIYNNSNENNKHIQMEGCDNNQLNKFKPMESYSRDSMSIMSIESNNKISFGTSISLENLEIAVLGNPGESSPLSLNSYDQEWLNKELKKYGYNVFENIEEIDESIHNATLLNGKMKVTLKSIVVNSMELFVNEFKKHLNVNQSLVTTDPLFSQYSRSTNIYNSSTTTNNNDEKTREEIQLIKLANFIGSTDYTVPLEPIMRRTLTPQQKYFLTLPHDPRINFIPCLHLRSRMIQFQEFYDLYELIDLLLTKAKCHGDPIDPDSWECPQEFLDRYPYLVIQHCSIKTALYQNMENYHQILVNINLTK</sequence>
<dbReference type="InterPro" id="IPR051681">
    <property type="entry name" value="Ser/Thr_Kinases-Pseudokinases"/>
</dbReference>
<feature type="non-terminal residue" evidence="2">
    <location>
        <position position="1"/>
    </location>
</feature>
<dbReference type="InterPro" id="IPR001245">
    <property type="entry name" value="Ser-Thr/Tyr_kinase_cat_dom"/>
</dbReference>
<keyword evidence="3" id="KW-1185">Reference proteome</keyword>
<dbReference type="PANTHER" id="PTHR44329">
    <property type="entry name" value="SERINE/THREONINE-PROTEIN KINASE TNNI3K-RELATED"/>
    <property type="match status" value="1"/>
</dbReference>
<evidence type="ECO:0000259" key="1">
    <source>
        <dbReference type="PROSITE" id="PS50011"/>
    </source>
</evidence>
<proteinExistence type="predicted"/>
<protein>
    <submittedName>
        <fullName evidence="2">8439_t:CDS:1</fullName>
    </submittedName>
</protein>
<organism evidence="2 3">
    <name type="scientific">Diversispora eburnea</name>
    <dbReference type="NCBI Taxonomy" id="1213867"/>
    <lineage>
        <taxon>Eukaryota</taxon>
        <taxon>Fungi</taxon>
        <taxon>Fungi incertae sedis</taxon>
        <taxon>Mucoromycota</taxon>
        <taxon>Glomeromycotina</taxon>
        <taxon>Glomeromycetes</taxon>
        <taxon>Diversisporales</taxon>
        <taxon>Diversisporaceae</taxon>
        <taxon>Diversispora</taxon>
    </lineage>
</organism>
<dbReference type="Gene3D" id="1.10.510.10">
    <property type="entry name" value="Transferase(Phosphotransferase) domain 1"/>
    <property type="match status" value="1"/>
</dbReference>
<reference evidence="2" key="1">
    <citation type="submission" date="2021-06" db="EMBL/GenBank/DDBJ databases">
        <authorList>
            <person name="Kallberg Y."/>
            <person name="Tangrot J."/>
            <person name="Rosling A."/>
        </authorList>
    </citation>
    <scope>NUCLEOTIDE SEQUENCE</scope>
    <source>
        <strain evidence="2">AZ414A</strain>
    </source>
</reference>
<dbReference type="InterPro" id="IPR000719">
    <property type="entry name" value="Prot_kinase_dom"/>
</dbReference>
<gene>
    <name evidence="2" type="ORF">DEBURN_LOCUS5897</name>
</gene>
<dbReference type="GO" id="GO:0004674">
    <property type="term" value="F:protein serine/threonine kinase activity"/>
    <property type="evidence" value="ECO:0007669"/>
    <property type="project" value="TreeGrafter"/>
</dbReference>
<dbReference type="SUPFAM" id="SSF56112">
    <property type="entry name" value="Protein kinase-like (PK-like)"/>
    <property type="match status" value="1"/>
</dbReference>
<dbReference type="GO" id="GO:0005524">
    <property type="term" value="F:ATP binding"/>
    <property type="evidence" value="ECO:0007669"/>
    <property type="project" value="InterPro"/>
</dbReference>
<dbReference type="Proteomes" id="UP000789706">
    <property type="component" value="Unassembled WGS sequence"/>
</dbReference>
<dbReference type="InterPro" id="IPR011009">
    <property type="entry name" value="Kinase-like_dom_sf"/>
</dbReference>
<dbReference type="PRINTS" id="PR00109">
    <property type="entry name" value="TYRKINASE"/>
</dbReference>
<dbReference type="Pfam" id="PF07714">
    <property type="entry name" value="PK_Tyr_Ser-Thr"/>
    <property type="match status" value="1"/>
</dbReference>
<dbReference type="PROSITE" id="PS50011">
    <property type="entry name" value="PROTEIN_KINASE_DOM"/>
    <property type="match status" value="1"/>
</dbReference>
<dbReference type="OrthoDB" id="10261027at2759"/>
<dbReference type="EMBL" id="CAJVPK010000556">
    <property type="protein sequence ID" value="CAG8525876.1"/>
    <property type="molecule type" value="Genomic_DNA"/>
</dbReference>
<comment type="caution">
    <text evidence="2">The sequence shown here is derived from an EMBL/GenBank/DDBJ whole genome shotgun (WGS) entry which is preliminary data.</text>
</comment>